<dbReference type="Pfam" id="PF17932">
    <property type="entry name" value="TetR_C_24"/>
    <property type="match status" value="1"/>
</dbReference>
<keyword evidence="1" id="KW-0678">Repressor</keyword>
<feature type="domain" description="HTH tetR-type" evidence="6">
    <location>
        <begin position="1"/>
        <end position="54"/>
    </location>
</feature>
<accession>A0A852RIR4</accession>
<dbReference type="GO" id="GO:0000976">
    <property type="term" value="F:transcription cis-regulatory region binding"/>
    <property type="evidence" value="ECO:0007669"/>
    <property type="project" value="TreeGrafter"/>
</dbReference>
<comment type="caution">
    <text evidence="7">The sequence shown here is derived from an EMBL/GenBank/DDBJ whole genome shotgun (WGS) entry which is preliminary data.</text>
</comment>
<evidence type="ECO:0000313" key="7">
    <source>
        <dbReference type="EMBL" id="NYD33357.1"/>
    </source>
</evidence>
<dbReference type="PANTHER" id="PTHR30055:SF175">
    <property type="entry name" value="HTH-TYPE TRANSCRIPTIONAL REPRESSOR KSTR2"/>
    <property type="match status" value="1"/>
</dbReference>
<keyword evidence="8" id="KW-1185">Reference proteome</keyword>
<evidence type="ECO:0000313" key="8">
    <source>
        <dbReference type="Proteomes" id="UP000582231"/>
    </source>
</evidence>
<dbReference type="GO" id="GO:0003700">
    <property type="term" value="F:DNA-binding transcription factor activity"/>
    <property type="evidence" value="ECO:0007669"/>
    <property type="project" value="TreeGrafter"/>
</dbReference>
<dbReference type="Gene3D" id="1.10.357.10">
    <property type="entry name" value="Tetracycline Repressor, domain 2"/>
    <property type="match status" value="1"/>
</dbReference>
<evidence type="ECO:0000259" key="6">
    <source>
        <dbReference type="PROSITE" id="PS50977"/>
    </source>
</evidence>
<dbReference type="PROSITE" id="PS50977">
    <property type="entry name" value="HTH_TETR_2"/>
    <property type="match status" value="1"/>
</dbReference>
<dbReference type="EMBL" id="JACCBF010000001">
    <property type="protein sequence ID" value="NYD33357.1"/>
    <property type="molecule type" value="Genomic_DNA"/>
</dbReference>
<organism evidence="7 8">
    <name type="scientific">Nocardioides kongjuensis</name>
    <dbReference type="NCBI Taxonomy" id="349522"/>
    <lineage>
        <taxon>Bacteria</taxon>
        <taxon>Bacillati</taxon>
        <taxon>Actinomycetota</taxon>
        <taxon>Actinomycetes</taxon>
        <taxon>Propionibacteriales</taxon>
        <taxon>Nocardioidaceae</taxon>
        <taxon>Nocardioides</taxon>
    </lineage>
</organism>
<feature type="DNA-binding region" description="H-T-H motif" evidence="5">
    <location>
        <begin position="17"/>
        <end position="36"/>
    </location>
</feature>
<dbReference type="InterPro" id="IPR023772">
    <property type="entry name" value="DNA-bd_HTH_TetR-type_CS"/>
</dbReference>
<dbReference type="PROSITE" id="PS01081">
    <property type="entry name" value="HTH_TETR_1"/>
    <property type="match status" value="1"/>
</dbReference>
<dbReference type="InterPro" id="IPR050109">
    <property type="entry name" value="HTH-type_TetR-like_transc_reg"/>
</dbReference>
<sequence>MKAGVELFEARGYAATSVQSIVDAAGLTKGAFYHHFESKDELLQRVHDEFIDHQLSKARAVMSEPGLPAAERLRKLIREALLEPMAVYKAEITVFLQERRFLEGSTFDEIQRKRDEFERYFVDLIDHGMKDGSFRPIGPARVIAFGIIGTGAWTHTWLHLDGSLSPSEIGEMFAEMLIGGLVPRD</sequence>
<proteinExistence type="predicted"/>
<keyword evidence="4" id="KW-0804">Transcription</keyword>
<dbReference type="InterPro" id="IPR041490">
    <property type="entry name" value="KstR2_TetR_C"/>
</dbReference>
<protein>
    <submittedName>
        <fullName evidence="7">AcrR family transcriptional regulator</fullName>
    </submittedName>
</protein>
<evidence type="ECO:0000256" key="2">
    <source>
        <dbReference type="ARBA" id="ARBA00023015"/>
    </source>
</evidence>
<gene>
    <name evidence="7" type="ORF">BJ958_004903</name>
</gene>
<dbReference type="Proteomes" id="UP000582231">
    <property type="component" value="Unassembled WGS sequence"/>
</dbReference>
<evidence type="ECO:0000256" key="4">
    <source>
        <dbReference type="ARBA" id="ARBA00023163"/>
    </source>
</evidence>
<dbReference type="InterPro" id="IPR001647">
    <property type="entry name" value="HTH_TetR"/>
</dbReference>
<evidence type="ECO:0000256" key="1">
    <source>
        <dbReference type="ARBA" id="ARBA00022491"/>
    </source>
</evidence>
<evidence type="ECO:0000256" key="5">
    <source>
        <dbReference type="PROSITE-ProRule" id="PRU00335"/>
    </source>
</evidence>
<dbReference type="AlphaFoldDB" id="A0A852RIR4"/>
<dbReference type="Gene3D" id="1.10.10.60">
    <property type="entry name" value="Homeodomain-like"/>
    <property type="match status" value="1"/>
</dbReference>
<name>A0A852RIR4_9ACTN</name>
<keyword evidence="2" id="KW-0805">Transcription regulation</keyword>
<dbReference type="InterPro" id="IPR009057">
    <property type="entry name" value="Homeodomain-like_sf"/>
</dbReference>
<dbReference type="SUPFAM" id="SSF48498">
    <property type="entry name" value="Tetracyclin repressor-like, C-terminal domain"/>
    <property type="match status" value="1"/>
</dbReference>
<dbReference type="SUPFAM" id="SSF46689">
    <property type="entry name" value="Homeodomain-like"/>
    <property type="match status" value="1"/>
</dbReference>
<reference evidence="7 8" key="1">
    <citation type="submission" date="2020-07" db="EMBL/GenBank/DDBJ databases">
        <title>Sequencing the genomes of 1000 actinobacteria strains.</title>
        <authorList>
            <person name="Klenk H.-P."/>
        </authorList>
    </citation>
    <scope>NUCLEOTIDE SEQUENCE [LARGE SCALE GENOMIC DNA]</scope>
    <source>
        <strain evidence="7 8">DSM 19082</strain>
    </source>
</reference>
<dbReference type="RefSeq" id="WP_218865959.1">
    <property type="nucleotide sequence ID" value="NZ_BAABEF010000001.1"/>
</dbReference>
<keyword evidence="3 5" id="KW-0238">DNA-binding</keyword>
<dbReference type="InterPro" id="IPR036271">
    <property type="entry name" value="Tet_transcr_reg_TetR-rel_C_sf"/>
</dbReference>
<dbReference type="PANTHER" id="PTHR30055">
    <property type="entry name" value="HTH-TYPE TRANSCRIPTIONAL REGULATOR RUTR"/>
    <property type="match status" value="1"/>
</dbReference>
<evidence type="ECO:0000256" key="3">
    <source>
        <dbReference type="ARBA" id="ARBA00023125"/>
    </source>
</evidence>
<dbReference type="Pfam" id="PF00440">
    <property type="entry name" value="TetR_N"/>
    <property type="match status" value="1"/>
</dbReference>